<dbReference type="Pfam" id="PF08761">
    <property type="entry name" value="dUTPase_2"/>
    <property type="match status" value="1"/>
</dbReference>
<accession>A0A9D1CW28</accession>
<dbReference type="CDD" id="cd11527">
    <property type="entry name" value="NTP-PPase_dUTPase"/>
    <property type="match status" value="1"/>
</dbReference>
<gene>
    <name evidence="2" type="ORF">IAA52_01870</name>
</gene>
<dbReference type="Proteomes" id="UP000824260">
    <property type="component" value="Unassembled WGS sequence"/>
</dbReference>
<reference evidence="2" key="1">
    <citation type="submission" date="2020-10" db="EMBL/GenBank/DDBJ databases">
        <authorList>
            <person name="Gilroy R."/>
        </authorList>
    </citation>
    <scope>NUCLEOTIDE SEQUENCE</scope>
    <source>
        <strain evidence="2">ChiSjej6B24-2974</strain>
    </source>
</reference>
<protein>
    <submittedName>
        <fullName evidence="2">dUTP diphosphatase</fullName>
    </submittedName>
</protein>
<evidence type="ECO:0000313" key="2">
    <source>
        <dbReference type="EMBL" id="HIQ81829.1"/>
    </source>
</evidence>
<evidence type="ECO:0000313" key="3">
    <source>
        <dbReference type="Proteomes" id="UP000824260"/>
    </source>
</evidence>
<evidence type="ECO:0000256" key="1">
    <source>
        <dbReference type="SAM" id="MobiDB-lite"/>
    </source>
</evidence>
<reference evidence="2" key="2">
    <citation type="journal article" date="2021" name="PeerJ">
        <title>Extensive microbial diversity within the chicken gut microbiome revealed by metagenomics and culture.</title>
        <authorList>
            <person name="Gilroy R."/>
            <person name="Ravi A."/>
            <person name="Getino M."/>
            <person name="Pursley I."/>
            <person name="Horton D.L."/>
            <person name="Alikhan N.F."/>
            <person name="Baker D."/>
            <person name="Gharbi K."/>
            <person name="Hall N."/>
            <person name="Watson M."/>
            <person name="Adriaenssens E.M."/>
            <person name="Foster-Nyarko E."/>
            <person name="Jarju S."/>
            <person name="Secka A."/>
            <person name="Antonio M."/>
            <person name="Oren A."/>
            <person name="Chaudhuri R.R."/>
            <person name="La Ragione R."/>
            <person name="Hildebrand F."/>
            <person name="Pallen M.J."/>
        </authorList>
    </citation>
    <scope>NUCLEOTIDE SEQUENCE</scope>
    <source>
        <strain evidence="2">ChiSjej6B24-2974</strain>
    </source>
</reference>
<dbReference type="AlphaFoldDB" id="A0A9D1CW28"/>
<name>A0A9D1CW28_9FIRM</name>
<feature type="region of interest" description="Disordered" evidence="1">
    <location>
        <begin position="104"/>
        <end position="123"/>
    </location>
</feature>
<comment type="caution">
    <text evidence="2">The sequence shown here is derived from an EMBL/GenBank/DDBJ whole genome shotgun (WGS) entry which is preliminary data.</text>
</comment>
<dbReference type="SUPFAM" id="SSF101386">
    <property type="entry name" value="all-alpha NTP pyrophosphatases"/>
    <property type="match status" value="1"/>
</dbReference>
<proteinExistence type="predicted"/>
<dbReference type="InterPro" id="IPR014871">
    <property type="entry name" value="dUTPase/dCTP_pyrophosphatase"/>
</dbReference>
<dbReference type="Gene3D" id="1.10.4010.10">
    <property type="entry name" value="Type II deoxyuridine triphosphatase"/>
    <property type="match status" value="1"/>
</dbReference>
<sequence length="123" mass="14503">MDKLERVFELQAAFNDGINKSRHLEAVDSDEWVRKFSMALIVEVGELLEATQFKWWKNPRPIDREHLKEEIADVFHFMVSIALAAGMDADELFERFLRKHQENIDRQQGRSAKPGYDLREMEP</sequence>
<organism evidence="2 3">
    <name type="scientific">Candidatus Pullichristensenella stercorigallinarum</name>
    <dbReference type="NCBI Taxonomy" id="2840909"/>
    <lineage>
        <taxon>Bacteria</taxon>
        <taxon>Bacillati</taxon>
        <taxon>Bacillota</taxon>
        <taxon>Clostridia</taxon>
        <taxon>Candidatus Pullichristensenella</taxon>
    </lineage>
</organism>
<dbReference type="EMBL" id="DVFZ01000020">
    <property type="protein sequence ID" value="HIQ81829.1"/>
    <property type="molecule type" value="Genomic_DNA"/>
</dbReference>